<dbReference type="Proteomes" id="UP001430172">
    <property type="component" value="Unassembled WGS sequence"/>
</dbReference>
<sequence>MSPAAATALVGLLVERGLRVATAESLTGGLVCAALTDVPGSSAVVRGGVVSYAADVKASVLGVDPSLLAERGAVDPDVAAAMASGVRALLAADLGVSTTGVAGPEPADGQPVGTVFVGVCGPGGTAVERHAFTGDRDAVRRATVAAALDLLDRTARNLRADPGPGGYGGPTTEVSTRREEAP</sequence>
<evidence type="ECO:0000313" key="4">
    <source>
        <dbReference type="Proteomes" id="UP001430172"/>
    </source>
</evidence>
<name>A0ABS2CGM2_9MICO</name>
<dbReference type="Gene3D" id="3.90.950.20">
    <property type="entry name" value="CinA-like"/>
    <property type="match status" value="1"/>
</dbReference>
<dbReference type="RefSeq" id="WP_204129461.1">
    <property type="nucleotide sequence ID" value="NZ_JAFDVD010000003.1"/>
</dbReference>
<dbReference type="SUPFAM" id="SSF142433">
    <property type="entry name" value="CinA-like"/>
    <property type="match status" value="1"/>
</dbReference>
<dbReference type="NCBIfam" id="TIGR00199">
    <property type="entry name" value="PncC_domain"/>
    <property type="match status" value="1"/>
</dbReference>
<feature type="region of interest" description="Disordered" evidence="1">
    <location>
        <begin position="157"/>
        <end position="182"/>
    </location>
</feature>
<dbReference type="Pfam" id="PF02464">
    <property type="entry name" value="CinA"/>
    <property type="match status" value="1"/>
</dbReference>
<proteinExistence type="predicted"/>
<gene>
    <name evidence="3" type="ORF">JQN70_01055</name>
</gene>
<keyword evidence="4" id="KW-1185">Reference proteome</keyword>
<organism evidence="3 4">
    <name type="scientific">Phycicoccus sonneratiae</name>
    <dbReference type="NCBI Taxonomy" id="2807628"/>
    <lineage>
        <taxon>Bacteria</taxon>
        <taxon>Bacillati</taxon>
        <taxon>Actinomycetota</taxon>
        <taxon>Actinomycetes</taxon>
        <taxon>Micrococcales</taxon>
        <taxon>Intrasporangiaceae</taxon>
        <taxon>Phycicoccus</taxon>
    </lineage>
</organism>
<comment type="caution">
    <text evidence="3">The sequence shown here is derived from an EMBL/GenBank/DDBJ whole genome shotgun (WGS) entry which is preliminary data.</text>
</comment>
<feature type="domain" description="CinA C-terminal" evidence="2">
    <location>
        <begin position="6"/>
        <end position="153"/>
    </location>
</feature>
<dbReference type="EMBL" id="JAFDVD010000003">
    <property type="protein sequence ID" value="MBM6398970.1"/>
    <property type="molecule type" value="Genomic_DNA"/>
</dbReference>
<accession>A0ABS2CGM2</accession>
<protein>
    <submittedName>
        <fullName evidence="3">CinA family protein</fullName>
    </submittedName>
</protein>
<evidence type="ECO:0000313" key="3">
    <source>
        <dbReference type="EMBL" id="MBM6398970.1"/>
    </source>
</evidence>
<reference evidence="3" key="1">
    <citation type="submission" date="2021-02" db="EMBL/GenBank/DDBJ databases">
        <title>Phycicoccus sp. MQZ13P-5T, whole genome shotgun sequence.</title>
        <authorList>
            <person name="Tuo L."/>
        </authorList>
    </citation>
    <scope>NUCLEOTIDE SEQUENCE</scope>
    <source>
        <strain evidence="3">MQZ13P-5</strain>
    </source>
</reference>
<dbReference type="InterPro" id="IPR036653">
    <property type="entry name" value="CinA-like_C"/>
</dbReference>
<evidence type="ECO:0000256" key="1">
    <source>
        <dbReference type="SAM" id="MobiDB-lite"/>
    </source>
</evidence>
<evidence type="ECO:0000259" key="2">
    <source>
        <dbReference type="Pfam" id="PF02464"/>
    </source>
</evidence>
<dbReference type="InterPro" id="IPR008136">
    <property type="entry name" value="CinA_C"/>
</dbReference>